<dbReference type="EMBL" id="PGCJ01001067">
    <property type="protein sequence ID" value="PLW10251.1"/>
    <property type="molecule type" value="Genomic_DNA"/>
</dbReference>
<feature type="compositionally biased region" description="Polar residues" evidence="1">
    <location>
        <begin position="125"/>
        <end position="138"/>
    </location>
</feature>
<organism evidence="2 3">
    <name type="scientific">Puccinia coronata f. sp. avenae</name>
    <dbReference type="NCBI Taxonomy" id="200324"/>
    <lineage>
        <taxon>Eukaryota</taxon>
        <taxon>Fungi</taxon>
        <taxon>Dikarya</taxon>
        <taxon>Basidiomycota</taxon>
        <taxon>Pucciniomycotina</taxon>
        <taxon>Pucciniomycetes</taxon>
        <taxon>Pucciniales</taxon>
        <taxon>Pucciniaceae</taxon>
        <taxon>Puccinia</taxon>
    </lineage>
</organism>
<sequence>ESQEVHTDELPREAASELEQHMTTPSQSKELSSVAATSTTPVDTAHSDQRQAKAETPVVPEKLLSLEDSESDVLDEIATGPESASHAAPHNQPQMGEKEKPSEGTSLSSAPLKDENLNADPIDASANQLPPDSSQEPESQVDDVTHPSAGTDVAGTTPLESNQPSESMVPLVETPDHLVQDSATEDHIAQNAAPPAEAVDTTVDSSSTQVEKTAITEPSTSDVASGEKAPEVPLPDPTEQLVAQEPTDISDVNPETAADTEDAKGEPQDTLEVVTATAVDENPVQPEATIEAELLPTDSDAATEPATISQEPESSSNTQQPVSVPNKTAADSSTEDSAIEKAAVPQVINEQESVDASTVPANEGTADQSNEAAEAAVADSGEPTQPTTETSDSPESHVDKTEGEKTSTDSTDKPNASSAIDSPTIPAIDVEATTAAADESGKPAEDPAMESRELGEVDPPATAEESEKAIKGAAIQSEEPPPPPLDVKEDSSKPVADIQQTEPESLVTSEQTPDSAQDPNPGQPKGQGNAADGMEASADTNVKPEASADDSPVIPTTDVDPPTATDDDKKPTQMSSNQARPVSSIMLINQFYYLVKPHKLEIQGS</sequence>
<evidence type="ECO:0000256" key="1">
    <source>
        <dbReference type="SAM" id="MobiDB-lite"/>
    </source>
</evidence>
<feature type="compositionally biased region" description="Polar residues" evidence="1">
    <location>
        <begin position="306"/>
        <end position="336"/>
    </location>
</feature>
<feature type="compositionally biased region" description="Basic and acidic residues" evidence="1">
    <location>
        <begin position="394"/>
        <end position="412"/>
    </location>
</feature>
<feature type="compositionally biased region" description="Basic and acidic residues" evidence="1">
    <location>
        <begin position="439"/>
        <end position="455"/>
    </location>
</feature>
<evidence type="ECO:0000313" key="3">
    <source>
        <dbReference type="Proteomes" id="UP000235388"/>
    </source>
</evidence>
<evidence type="ECO:0000313" key="2">
    <source>
        <dbReference type="EMBL" id="PLW10251.1"/>
    </source>
</evidence>
<protein>
    <submittedName>
        <fullName evidence="2">Uncharacterized protein</fullName>
    </submittedName>
</protein>
<feature type="compositionally biased region" description="Polar residues" evidence="1">
    <location>
        <begin position="202"/>
        <end position="223"/>
    </location>
</feature>
<feature type="compositionally biased region" description="Low complexity" evidence="1">
    <location>
        <begin position="549"/>
        <end position="564"/>
    </location>
</feature>
<gene>
    <name evidence="2" type="ORF">PCANC_27544</name>
</gene>
<feature type="compositionally biased region" description="Polar residues" evidence="1">
    <location>
        <begin position="498"/>
        <end position="520"/>
    </location>
</feature>
<feature type="compositionally biased region" description="Basic and acidic residues" evidence="1">
    <location>
        <begin position="174"/>
        <end position="188"/>
    </location>
</feature>
<reference evidence="2 3" key="1">
    <citation type="submission" date="2017-11" db="EMBL/GenBank/DDBJ databases">
        <title>De novo assembly and phasing of dikaryotic genomes from two isolates of Puccinia coronata f. sp. avenae, the causal agent of oat crown rust.</title>
        <authorList>
            <person name="Miller M.E."/>
            <person name="Zhang Y."/>
            <person name="Omidvar V."/>
            <person name="Sperschneider J."/>
            <person name="Schwessinger B."/>
            <person name="Raley C."/>
            <person name="Palmer J.M."/>
            <person name="Garnica D."/>
            <person name="Upadhyaya N."/>
            <person name="Rathjen J."/>
            <person name="Taylor J.M."/>
            <person name="Park R.F."/>
            <person name="Dodds P.N."/>
            <person name="Hirsch C.D."/>
            <person name="Kianian S.F."/>
            <person name="Figueroa M."/>
        </authorList>
    </citation>
    <scope>NUCLEOTIDE SEQUENCE [LARGE SCALE GENOMIC DNA]</scope>
    <source>
        <strain evidence="2">12NC29</strain>
    </source>
</reference>
<accession>A0A2N5SAG0</accession>
<feature type="compositionally biased region" description="Polar residues" evidence="1">
    <location>
        <begin position="348"/>
        <end position="371"/>
    </location>
</feature>
<proteinExistence type="predicted"/>
<name>A0A2N5SAG0_9BASI</name>
<dbReference type="Proteomes" id="UP000235388">
    <property type="component" value="Unassembled WGS sequence"/>
</dbReference>
<feature type="compositionally biased region" description="Basic and acidic residues" evidence="1">
    <location>
        <begin position="1"/>
        <end position="20"/>
    </location>
</feature>
<keyword evidence="3" id="KW-1185">Reference proteome</keyword>
<dbReference type="AlphaFoldDB" id="A0A2N5SAG0"/>
<feature type="non-terminal residue" evidence="2">
    <location>
        <position position="1"/>
    </location>
</feature>
<feature type="compositionally biased region" description="Polar residues" evidence="1">
    <location>
        <begin position="382"/>
        <end position="393"/>
    </location>
</feature>
<dbReference type="STRING" id="200324.A0A2N5SAG0"/>
<comment type="caution">
    <text evidence="2">The sequence shown here is derived from an EMBL/GenBank/DDBJ whole genome shotgun (WGS) entry which is preliminary data.</text>
</comment>
<feature type="region of interest" description="Disordered" evidence="1">
    <location>
        <begin position="1"/>
        <end position="583"/>
    </location>
</feature>
<feature type="compositionally biased region" description="Polar residues" evidence="1">
    <location>
        <begin position="21"/>
        <end position="42"/>
    </location>
</feature>